<dbReference type="InterPro" id="IPR029063">
    <property type="entry name" value="SAM-dependent_MTases_sf"/>
</dbReference>
<accession>A0ABT0ZIG3</accession>
<sequence length="219" mass="23715">MAQQSVRHPLFARYYARVVGPGLEKAGITRYRRRLLAELSGSVLEIGAGNGLNFPHYPSEVRQVLAVEPEPRLRGLAEQAARTAPVDVRVVDGRAEQLPVPDASFDAVVACLTLCSVADQGAALGEIRRVLRPGGRLRFFEHVRADTPGMRRVQRAMDATLWPLLAGGCHTGRDTRTAMATAGFILTQVETFAFPETRIPLPAATHILGTAELPEEAGS</sequence>
<dbReference type="SUPFAM" id="SSF53335">
    <property type="entry name" value="S-adenosyl-L-methionine-dependent methyltransferases"/>
    <property type="match status" value="1"/>
</dbReference>
<dbReference type="InterPro" id="IPR013216">
    <property type="entry name" value="Methyltransf_11"/>
</dbReference>
<protein>
    <submittedName>
        <fullName evidence="2">Class I SAM-dependent methyltransferase</fullName>
    </submittedName>
</protein>
<proteinExistence type="predicted"/>
<dbReference type="Pfam" id="PF08241">
    <property type="entry name" value="Methyltransf_11"/>
    <property type="match status" value="1"/>
</dbReference>
<dbReference type="CDD" id="cd02440">
    <property type="entry name" value="AdoMet_MTases"/>
    <property type="match status" value="1"/>
</dbReference>
<dbReference type="GO" id="GO:0032259">
    <property type="term" value="P:methylation"/>
    <property type="evidence" value="ECO:0007669"/>
    <property type="project" value="UniProtKB-KW"/>
</dbReference>
<comment type="caution">
    <text evidence="2">The sequence shown here is derived from an EMBL/GenBank/DDBJ whole genome shotgun (WGS) entry which is preliminary data.</text>
</comment>
<dbReference type="Proteomes" id="UP001523219">
    <property type="component" value="Unassembled WGS sequence"/>
</dbReference>
<reference evidence="2 3" key="1">
    <citation type="submission" date="2022-05" db="EMBL/GenBank/DDBJ databases">
        <title>Streptomyces sp. nov. RY43-2 isolated from soil of a peat swamp forest.</title>
        <authorList>
            <person name="Kanchanasin P."/>
            <person name="Tanasupawat S."/>
            <person name="Phongsopitanun W."/>
        </authorList>
    </citation>
    <scope>NUCLEOTIDE SEQUENCE [LARGE SCALE GENOMIC DNA]</scope>
    <source>
        <strain evidence="2 3">RY43-2</strain>
    </source>
</reference>
<dbReference type="EMBL" id="JAMWMR010000021">
    <property type="protein sequence ID" value="MCN9243369.1"/>
    <property type="molecule type" value="Genomic_DNA"/>
</dbReference>
<dbReference type="RefSeq" id="WP_252426745.1">
    <property type="nucleotide sequence ID" value="NZ_JAMWMR010000021.1"/>
</dbReference>
<dbReference type="Gene3D" id="3.40.50.150">
    <property type="entry name" value="Vaccinia Virus protein VP39"/>
    <property type="match status" value="1"/>
</dbReference>
<dbReference type="PANTHER" id="PTHR45036">
    <property type="entry name" value="METHYLTRANSFERASE LIKE 7B"/>
    <property type="match status" value="1"/>
</dbReference>
<evidence type="ECO:0000313" key="2">
    <source>
        <dbReference type="EMBL" id="MCN9243369.1"/>
    </source>
</evidence>
<dbReference type="InterPro" id="IPR052356">
    <property type="entry name" value="Thiol_S-MT"/>
</dbReference>
<feature type="domain" description="Methyltransferase type 11" evidence="1">
    <location>
        <begin position="44"/>
        <end position="138"/>
    </location>
</feature>
<dbReference type="PANTHER" id="PTHR45036:SF1">
    <property type="entry name" value="METHYLTRANSFERASE LIKE 7A"/>
    <property type="match status" value="1"/>
</dbReference>
<evidence type="ECO:0000259" key="1">
    <source>
        <dbReference type="Pfam" id="PF08241"/>
    </source>
</evidence>
<organism evidence="2 3">
    <name type="scientific">Streptomyces macrolidinus</name>
    <dbReference type="NCBI Taxonomy" id="2952607"/>
    <lineage>
        <taxon>Bacteria</taxon>
        <taxon>Bacillati</taxon>
        <taxon>Actinomycetota</taxon>
        <taxon>Actinomycetes</taxon>
        <taxon>Kitasatosporales</taxon>
        <taxon>Streptomycetaceae</taxon>
        <taxon>Streptomyces</taxon>
    </lineage>
</organism>
<keyword evidence="2" id="KW-0489">Methyltransferase</keyword>
<gene>
    <name evidence="2" type="ORF">NGF19_21720</name>
</gene>
<evidence type="ECO:0000313" key="3">
    <source>
        <dbReference type="Proteomes" id="UP001523219"/>
    </source>
</evidence>
<keyword evidence="2" id="KW-0808">Transferase</keyword>
<dbReference type="GO" id="GO:0008168">
    <property type="term" value="F:methyltransferase activity"/>
    <property type="evidence" value="ECO:0007669"/>
    <property type="project" value="UniProtKB-KW"/>
</dbReference>
<name>A0ABT0ZIG3_9ACTN</name>
<keyword evidence="3" id="KW-1185">Reference proteome</keyword>